<dbReference type="EMBL" id="JARKIB010000009">
    <property type="protein sequence ID" value="KAJ7776324.1"/>
    <property type="molecule type" value="Genomic_DNA"/>
</dbReference>
<protein>
    <submittedName>
        <fullName evidence="1">Uncharacterized protein</fullName>
    </submittedName>
</protein>
<gene>
    <name evidence="1" type="ORF">B0H16DRAFT_1005127</name>
</gene>
<sequence>MSALRFQRKFALSLALNRECCELATLRSFSASRGIRARPLACRLSHTVLDIRDGLGLGTVTLLATLVPSTVRSNPCMVEARRITKSSVSVLLLPTRYFVRIPATLPLACPEPSWEIYFPLSDSHPTPFMVALTVTWPLLEASTRDTTCAGTPQLHAIYNDASISAFL</sequence>
<name>A0AAD7NV57_9AGAR</name>
<dbReference type="AlphaFoldDB" id="A0AAD7NV57"/>
<proteinExistence type="predicted"/>
<dbReference type="Proteomes" id="UP001215598">
    <property type="component" value="Unassembled WGS sequence"/>
</dbReference>
<evidence type="ECO:0000313" key="1">
    <source>
        <dbReference type="EMBL" id="KAJ7776324.1"/>
    </source>
</evidence>
<comment type="caution">
    <text evidence="1">The sequence shown here is derived from an EMBL/GenBank/DDBJ whole genome shotgun (WGS) entry which is preliminary data.</text>
</comment>
<evidence type="ECO:0000313" key="2">
    <source>
        <dbReference type="Proteomes" id="UP001215598"/>
    </source>
</evidence>
<reference evidence="1" key="1">
    <citation type="submission" date="2023-03" db="EMBL/GenBank/DDBJ databases">
        <title>Massive genome expansion in bonnet fungi (Mycena s.s.) driven by repeated elements and novel gene families across ecological guilds.</title>
        <authorList>
            <consortium name="Lawrence Berkeley National Laboratory"/>
            <person name="Harder C.B."/>
            <person name="Miyauchi S."/>
            <person name="Viragh M."/>
            <person name="Kuo A."/>
            <person name="Thoen E."/>
            <person name="Andreopoulos B."/>
            <person name="Lu D."/>
            <person name="Skrede I."/>
            <person name="Drula E."/>
            <person name="Henrissat B."/>
            <person name="Morin E."/>
            <person name="Kohler A."/>
            <person name="Barry K."/>
            <person name="LaButti K."/>
            <person name="Morin E."/>
            <person name="Salamov A."/>
            <person name="Lipzen A."/>
            <person name="Mereny Z."/>
            <person name="Hegedus B."/>
            <person name="Baldrian P."/>
            <person name="Stursova M."/>
            <person name="Weitz H."/>
            <person name="Taylor A."/>
            <person name="Grigoriev I.V."/>
            <person name="Nagy L.G."/>
            <person name="Martin F."/>
            <person name="Kauserud H."/>
        </authorList>
    </citation>
    <scope>NUCLEOTIDE SEQUENCE</scope>
    <source>
        <strain evidence="1">CBHHK182m</strain>
    </source>
</reference>
<keyword evidence="2" id="KW-1185">Reference proteome</keyword>
<accession>A0AAD7NV57</accession>
<organism evidence="1 2">
    <name type="scientific">Mycena metata</name>
    <dbReference type="NCBI Taxonomy" id="1033252"/>
    <lineage>
        <taxon>Eukaryota</taxon>
        <taxon>Fungi</taxon>
        <taxon>Dikarya</taxon>
        <taxon>Basidiomycota</taxon>
        <taxon>Agaricomycotina</taxon>
        <taxon>Agaricomycetes</taxon>
        <taxon>Agaricomycetidae</taxon>
        <taxon>Agaricales</taxon>
        <taxon>Marasmiineae</taxon>
        <taxon>Mycenaceae</taxon>
        <taxon>Mycena</taxon>
    </lineage>
</organism>